<dbReference type="SUPFAM" id="SSF53613">
    <property type="entry name" value="Ribokinase-like"/>
    <property type="match status" value="1"/>
</dbReference>
<dbReference type="InterPro" id="IPR002173">
    <property type="entry name" value="Carboh/pur_kinase_PfkB_CS"/>
</dbReference>
<evidence type="ECO:0000259" key="3">
    <source>
        <dbReference type="Pfam" id="PF00294"/>
    </source>
</evidence>
<gene>
    <name evidence="4" type="ORF">HF577_14895</name>
</gene>
<evidence type="ECO:0000313" key="4">
    <source>
        <dbReference type="EMBL" id="NMH78368.1"/>
    </source>
</evidence>
<comment type="caution">
    <text evidence="4">The sequence shown here is derived from an EMBL/GenBank/DDBJ whole genome shotgun (WGS) entry which is preliminary data.</text>
</comment>
<dbReference type="Gene3D" id="3.40.1190.20">
    <property type="match status" value="1"/>
</dbReference>
<dbReference type="InterPro" id="IPR029056">
    <property type="entry name" value="Ribokinase-like"/>
</dbReference>
<dbReference type="PANTHER" id="PTHR10584">
    <property type="entry name" value="SUGAR KINASE"/>
    <property type="match status" value="1"/>
</dbReference>
<dbReference type="Pfam" id="PF00294">
    <property type="entry name" value="PfkB"/>
    <property type="match status" value="1"/>
</dbReference>
<evidence type="ECO:0000256" key="1">
    <source>
        <dbReference type="ARBA" id="ARBA00022679"/>
    </source>
</evidence>
<sequence length="302" mass="29799">MSGGALVSGGRRPRVVVVGDVAVDVLVAPAGAAVRGADVPARIRTAAGGAGANTAAWLAYLGAEVTLVARVGDDAAGRAAVADLATAGVLPALAVDPDEPTCTVVVLLDGDERTMLSDRGAAGRLVPGDLPALDGADHLHLSGYVLLGPSSRAAGLAALAAAREAGLSTSVDPQAAPALTAEFRHWVRGVDLLLPNADELAALGGSEPYLLADTSPDGAVAVTDGPRGARWVDRHGRVEVPALTTDVVDPTGAGDAFDAGLLVARLRGASPVEALRAGCAAAATAVACLGGRPPAQAAVSPR</sequence>
<organism evidence="4 5">
    <name type="scientific">Pseudonocardia xinjiangensis</name>
    <dbReference type="NCBI Taxonomy" id="75289"/>
    <lineage>
        <taxon>Bacteria</taxon>
        <taxon>Bacillati</taxon>
        <taxon>Actinomycetota</taxon>
        <taxon>Actinomycetes</taxon>
        <taxon>Pseudonocardiales</taxon>
        <taxon>Pseudonocardiaceae</taxon>
        <taxon>Pseudonocardia</taxon>
    </lineage>
</organism>
<dbReference type="PANTHER" id="PTHR10584:SF167">
    <property type="entry name" value="PFKB DOMAIN PROTEIN"/>
    <property type="match status" value="1"/>
</dbReference>
<keyword evidence="2" id="KW-0418">Kinase</keyword>
<name>A0ABX1RGK7_9PSEU</name>
<keyword evidence="5" id="KW-1185">Reference proteome</keyword>
<keyword evidence="1" id="KW-0808">Transferase</keyword>
<proteinExistence type="predicted"/>
<dbReference type="RefSeq" id="WP_169396441.1">
    <property type="nucleotide sequence ID" value="NZ_JAAXKY010000042.1"/>
</dbReference>
<protein>
    <submittedName>
        <fullName evidence="4">Ribokinase</fullName>
    </submittedName>
</protein>
<dbReference type="PROSITE" id="PS00583">
    <property type="entry name" value="PFKB_KINASES_1"/>
    <property type="match status" value="1"/>
</dbReference>
<dbReference type="InterPro" id="IPR011611">
    <property type="entry name" value="PfkB_dom"/>
</dbReference>
<evidence type="ECO:0000313" key="5">
    <source>
        <dbReference type="Proteomes" id="UP001296706"/>
    </source>
</evidence>
<feature type="domain" description="Carbohydrate kinase PfkB" evidence="3">
    <location>
        <begin position="14"/>
        <end position="295"/>
    </location>
</feature>
<dbReference type="Proteomes" id="UP001296706">
    <property type="component" value="Unassembled WGS sequence"/>
</dbReference>
<reference evidence="4 5" key="1">
    <citation type="submission" date="2020-04" db="EMBL/GenBank/DDBJ databases">
        <authorList>
            <person name="Klaysubun C."/>
            <person name="Duangmal K."/>
            <person name="Lipun K."/>
        </authorList>
    </citation>
    <scope>NUCLEOTIDE SEQUENCE [LARGE SCALE GENOMIC DNA]</scope>
    <source>
        <strain evidence="4 5">JCM 11839</strain>
    </source>
</reference>
<accession>A0ABX1RGK7</accession>
<dbReference type="PROSITE" id="PS00584">
    <property type="entry name" value="PFKB_KINASES_2"/>
    <property type="match status" value="1"/>
</dbReference>
<evidence type="ECO:0000256" key="2">
    <source>
        <dbReference type="ARBA" id="ARBA00022777"/>
    </source>
</evidence>
<dbReference type="EMBL" id="JAAXKY010000042">
    <property type="protein sequence ID" value="NMH78368.1"/>
    <property type="molecule type" value="Genomic_DNA"/>
</dbReference>